<accession>A0A8H7TYS3</accession>
<dbReference type="AlphaFoldDB" id="A0A8H7TYS3"/>
<sequence length="80" mass="8689">MAERTLAVLSSGLMRLAYLGAAQWPLYHNSSAPLLPWPRRPTANGETRDGLAGRLERLSKSEFVRTLPGVSSALVALADR</sequence>
<gene>
    <name evidence="2" type="ORF">IEO21_09092</name>
</gene>
<reference evidence="2" key="1">
    <citation type="submission" date="2020-11" db="EMBL/GenBank/DDBJ databases">
        <authorList>
            <person name="Koelle M."/>
            <person name="Horta M.A.C."/>
            <person name="Nowrousian M."/>
            <person name="Ohm R.A."/>
            <person name="Benz P."/>
            <person name="Pilgard A."/>
        </authorList>
    </citation>
    <scope>NUCLEOTIDE SEQUENCE</scope>
    <source>
        <strain evidence="2">FPRL280</strain>
    </source>
</reference>
<feature type="signal peptide" evidence="1">
    <location>
        <begin position="1"/>
        <end position="22"/>
    </location>
</feature>
<comment type="caution">
    <text evidence="2">The sequence shown here is derived from an EMBL/GenBank/DDBJ whole genome shotgun (WGS) entry which is preliminary data.</text>
</comment>
<protein>
    <submittedName>
        <fullName evidence="2">Uncharacterized protein</fullName>
    </submittedName>
</protein>
<keyword evidence="1" id="KW-0732">Signal</keyword>
<dbReference type="EMBL" id="JADOXO010000390">
    <property type="protein sequence ID" value="KAF9805316.1"/>
    <property type="molecule type" value="Genomic_DNA"/>
</dbReference>
<evidence type="ECO:0000313" key="3">
    <source>
        <dbReference type="Proteomes" id="UP000639403"/>
    </source>
</evidence>
<dbReference type="Proteomes" id="UP000639403">
    <property type="component" value="Unassembled WGS sequence"/>
</dbReference>
<name>A0A8H7TYS3_9APHY</name>
<organism evidence="2 3">
    <name type="scientific">Rhodonia placenta</name>
    <dbReference type="NCBI Taxonomy" id="104341"/>
    <lineage>
        <taxon>Eukaryota</taxon>
        <taxon>Fungi</taxon>
        <taxon>Dikarya</taxon>
        <taxon>Basidiomycota</taxon>
        <taxon>Agaricomycotina</taxon>
        <taxon>Agaricomycetes</taxon>
        <taxon>Polyporales</taxon>
        <taxon>Adustoporiaceae</taxon>
        <taxon>Rhodonia</taxon>
    </lineage>
</organism>
<evidence type="ECO:0000313" key="2">
    <source>
        <dbReference type="EMBL" id="KAF9805316.1"/>
    </source>
</evidence>
<proteinExistence type="predicted"/>
<feature type="chain" id="PRO_5034882213" evidence="1">
    <location>
        <begin position="23"/>
        <end position="80"/>
    </location>
</feature>
<reference evidence="2" key="2">
    <citation type="journal article" name="Front. Microbiol.">
        <title>Degradative Capacity of Two Strains of Rhodonia placenta: From Phenotype to Genotype.</title>
        <authorList>
            <person name="Kolle M."/>
            <person name="Horta M.A.C."/>
            <person name="Nowrousian M."/>
            <person name="Ohm R.A."/>
            <person name="Benz J.P."/>
            <person name="Pilgard A."/>
        </authorList>
    </citation>
    <scope>NUCLEOTIDE SEQUENCE</scope>
    <source>
        <strain evidence="2">FPRL280</strain>
    </source>
</reference>
<evidence type="ECO:0000256" key="1">
    <source>
        <dbReference type="SAM" id="SignalP"/>
    </source>
</evidence>